<dbReference type="EMBL" id="MK016495">
    <property type="protein sequence ID" value="AYQ99481.1"/>
    <property type="molecule type" value="Genomic_DNA"/>
</dbReference>
<dbReference type="RefSeq" id="YP_009815929.1">
    <property type="nucleotide sequence ID" value="NC_048101.1"/>
</dbReference>
<protein>
    <submittedName>
        <fullName evidence="2">Minor tail protein</fullName>
    </submittedName>
</protein>
<dbReference type="SUPFAM" id="SSF49265">
    <property type="entry name" value="Fibronectin type III"/>
    <property type="match status" value="1"/>
</dbReference>
<dbReference type="Proteomes" id="UP000279037">
    <property type="component" value="Segment"/>
</dbReference>
<feature type="domain" description="Fibronectin type-III" evidence="1">
    <location>
        <begin position="132"/>
        <end position="232"/>
    </location>
</feature>
<organism evidence="2 3">
    <name type="scientific">Microbacterium phage Goodman</name>
    <dbReference type="NCBI Taxonomy" id="2484206"/>
    <lineage>
        <taxon>Viruses</taxon>
        <taxon>Duplodnaviria</taxon>
        <taxon>Heunggongvirae</taxon>
        <taxon>Uroviricota</taxon>
        <taxon>Caudoviricetes</taxon>
        <taxon>Goodmanvirus</taxon>
        <taxon>Goodmanvirus goodman</taxon>
    </lineage>
</organism>
<name>A0A3G3LZ97_9CAUD</name>
<dbReference type="CDD" id="cd00063">
    <property type="entry name" value="FN3"/>
    <property type="match status" value="1"/>
</dbReference>
<keyword evidence="3" id="KW-1185">Reference proteome</keyword>
<evidence type="ECO:0000313" key="2">
    <source>
        <dbReference type="EMBL" id="AYQ99481.1"/>
    </source>
</evidence>
<dbReference type="InterPro" id="IPR003961">
    <property type="entry name" value="FN3_dom"/>
</dbReference>
<dbReference type="InterPro" id="IPR013783">
    <property type="entry name" value="Ig-like_fold"/>
</dbReference>
<dbReference type="GeneID" id="55007162"/>
<sequence>MVDASADLSGPGPQAVWIQHRRVGQDQAGNFSQFYVEVRYYGNGYGSWTGGTLYWSADVSGWHIEGSFSIPQSARYDTYTVLWAGYYNRAHDGAGNLGAFNGQASINGNVHSSIGSGTAYFTEPASPRIPKRPSAPPFSIDQVDTDSFRVVVSAPADNGGSGITAYLTRVSSNPRADTPGTYEDFNLGGTGVVTGRQPGTTYYVTVYARNGSADNAGYSTYQASKAVTTPSGVHVSDGANWKAQGMNVSNGSAWANVLPKISDGDSWEDPLDV</sequence>
<dbReference type="Gene3D" id="2.60.40.10">
    <property type="entry name" value="Immunoglobulins"/>
    <property type="match status" value="1"/>
</dbReference>
<dbReference type="InterPro" id="IPR036116">
    <property type="entry name" value="FN3_sf"/>
</dbReference>
<reference evidence="2 3" key="1">
    <citation type="submission" date="2018-10" db="EMBL/GenBank/DDBJ databases">
        <authorList>
            <person name="Garlena R.A."/>
            <person name="Russell D.A."/>
            <person name="Pope W.H."/>
            <person name="Jacobs-Sera D."/>
            <person name="Hatfull G.F."/>
        </authorList>
    </citation>
    <scope>NUCLEOTIDE SEQUENCE [LARGE SCALE GENOMIC DNA]</scope>
</reference>
<dbReference type="KEGG" id="vg:55007162"/>
<accession>A0A3G3LZ97</accession>
<proteinExistence type="predicted"/>
<evidence type="ECO:0000313" key="3">
    <source>
        <dbReference type="Proteomes" id="UP000279037"/>
    </source>
</evidence>
<dbReference type="SMART" id="SM00060">
    <property type="entry name" value="FN3"/>
    <property type="match status" value="1"/>
</dbReference>
<dbReference type="PROSITE" id="PS50853">
    <property type="entry name" value="FN3"/>
    <property type="match status" value="1"/>
</dbReference>
<evidence type="ECO:0000259" key="1">
    <source>
        <dbReference type="PROSITE" id="PS50853"/>
    </source>
</evidence>
<gene>
    <name evidence="2" type="primary">25</name>
    <name evidence="2" type="ORF">PBI_GOODMAN_25</name>
</gene>